<keyword evidence="2" id="KW-1185">Reference proteome</keyword>
<evidence type="ECO:0000313" key="1">
    <source>
        <dbReference type="EMBL" id="KAK3297800.1"/>
    </source>
</evidence>
<comment type="caution">
    <text evidence="1">The sequence shown here is derived from an EMBL/GenBank/DDBJ whole genome shotgun (WGS) entry which is preliminary data.</text>
</comment>
<organism evidence="1 2">
    <name type="scientific">Chaetomium fimeti</name>
    <dbReference type="NCBI Taxonomy" id="1854472"/>
    <lineage>
        <taxon>Eukaryota</taxon>
        <taxon>Fungi</taxon>
        <taxon>Dikarya</taxon>
        <taxon>Ascomycota</taxon>
        <taxon>Pezizomycotina</taxon>
        <taxon>Sordariomycetes</taxon>
        <taxon>Sordariomycetidae</taxon>
        <taxon>Sordariales</taxon>
        <taxon>Chaetomiaceae</taxon>
        <taxon>Chaetomium</taxon>
    </lineage>
</organism>
<dbReference type="Proteomes" id="UP001278766">
    <property type="component" value="Unassembled WGS sequence"/>
</dbReference>
<gene>
    <name evidence="1" type="ORF">B0H64DRAFT_458342</name>
</gene>
<accession>A0AAE0LUH0</accession>
<reference evidence="1" key="2">
    <citation type="submission" date="2023-06" db="EMBL/GenBank/DDBJ databases">
        <authorList>
            <consortium name="Lawrence Berkeley National Laboratory"/>
            <person name="Haridas S."/>
            <person name="Hensen N."/>
            <person name="Bonometti L."/>
            <person name="Westerberg I."/>
            <person name="Brannstrom I.O."/>
            <person name="Guillou S."/>
            <person name="Cros-Aarteil S."/>
            <person name="Calhoun S."/>
            <person name="Kuo A."/>
            <person name="Mondo S."/>
            <person name="Pangilinan J."/>
            <person name="Riley R."/>
            <person name="Labutti K."/>
            <person name="Andreopoulos B."/>
            <person name="Lipzen A."/>
            <person name="Chen C."/>
            <person name="Yanf M."/>
            <person name="Daum C."/>
            <person name="Ng V."/>
            <person name="Clum A."/>
            <person name="Steindorff A."/>
            <person name="Ohm R."/>
            <person name="Martin F."/>
            <person name="Silar P."/>
            <person name="Natvig D."/>
            <person name="Lalanne C."/>
            <person name="Gautier V."/>
            <person name="Ament-Velasquez S.L."/>
            <person name="Kruys A."/>
            <person name="Hutchinson M.I."/>
            <person name="Powell A.J."/>
            <person name="Barry K."/>
            <person name="Miller A.N."/>
            <person name="Grigoriev I.V."/>
            <person name="Debuchy R."/>
            <person name="Gladieux P."/>
            <person name="Thoren M.H."/>
            <person name="Johannesson H."/>
        </authorList>
    </citation>
    <scope>NUCLEOTIDE SEQUENCE</scope>
    <source>
        <strain evidence="1">CBS 168.71</strain>
    </source>
</reference>
<name>A0AAE0LUH0_9PEZI</name>
<dbReference type="AlphaFoldDB" id="A0AAE0LUH0"/>
<dbReference type="RefSeq" id="XP_062661314.1">
    <property type="nucleotide sequence ID" value="XM_062807407.1"/>
</dbReference>
<proteinExistence type="predicted"/>
<dbReference type="GeneID" id="87844355"/>
<dbReference type="EMBL" id="JAUEPN010000003">
    <property type="protein sequence ID" value="KAK3297800.1"/>
    <property type="molecule type" value="Genomic_DNA"/>
</dbReference>
<sequence>MSIPKSYKVLDAAYRRLRVANERLREDWSEYCRLRTLGWTVRCREEDEEDDSPLLAWYSREGFGDQIPAESEWWKTHHDRLTHDSGHGRYLSPTLDEEVKYLEGSKSDFEEMQSNIRNRINELSRPFLRDLTIMDLPNELLLEIFNRFLSHHATLLRQSVRSMEFGNPNYQDTGELSEKEEEARVRLKKVHEEYMVRLKNQELMLASGELPRIVASAMARMPGARNLQFSDEYCNFTGHTLEHPTAEVWDALGIVLSGICIDLRATGIPGSLVLAPEIRTELSLSMQQVKVFKFLFHSWDPLEREEASDLNEFLFTCLDTSSLQHVKLTIQAGDKSSSAIEVGKVMGSRARDKLTRVSLNGPSVYLSKLIVFLDALPESMTHIRLTNVYLNSGTWSQVLDELRKKKYHDQKKIIIHSRGAEHNYRTDLSRIFGIDYMIEDRLTDADRYILRQKRHQRNPLHSIGS</sequence>
<reference evidence="1" key="1">
    <citation type="journal article" date="2023" name="Mol. Phylogenet. Evol.">
        <title>Genome-scale phylogeny and comparative genomics of the fungal order Sordariales.</title>
        <authorList>
            <person name="Hensen N."/>
            <person name="Bonometti L."/>
            <person name="Westerberg I."/>
            <person name="Brannstrom I.O."/>
            <person name="Guillou S."/>
            <person name="Cros-Aarteil S."/>
            <person name="Calhoun S."/>
            <person name="Haridas S."/>
            <person name="Kuo A."/>
            <person name="Mondo S."/>
            <person name="Pangilinan J."/>
            <person name="Riley R."/>
            <person name="LaButti K."/>
            <person name="Andreopoulos B."/>
            <person name="Lipzen A."/>
            <person name="Chen C."/>
            <person name="Yan M."/>
            <person name="Daum C."/>
            <person name="Ng V."/>
            <person name="Clum A."/>
            <person name="Steindorff A."/>
            <person name="Ohm R.A."/>
            <person name="Martin F."/>
            <person name="Silar P."/>
            <person name="Natvig D.O."/>
            <person name="Lalanne C."/>
            <person name="Gautier V."/>
            <person name="Ament-Velasquez S.L."/>
            <person name="Kruys A."/>
            <person name="Hutchinson M.I."/>
            <person name="Powell A.J."/>
            <person name="Barry K."/>
            <person name="Miller A.N."/>
            <person name="Grigoriev I.V."/>
            <person name="Debuchy R."/>
            <person name="Gladieux P."/>
            <person name="Hiltunen Thoren M."/>
            <person name="Johannesson H."/>
        </authorList>
    </citation>
    <scope>NUCLEOTIDE SEQUENCE</scope>
    <source>
        <strain evidence="1">CBS 168.71</strain>
    </source>
</reference>
<protein>
    <submittedName>
        <fullName evidence="1">Uncharacterized protein</fullName>
    </submittedName>
</protein>
<evidence type="ECO:0000313" key="2">
    <source>
        <dbReference type="Proteomes" id="UP001278766"/>
    </source>
</evidence>